<proteinExistence type="predicted"/>
<feature type="signal peptide" evidence="2">
    <location>
        <begin position="1"/>
        <end position="19"/>
    </location>
</feature>
<gene>
    <name evidence="3" type="ORF">SAMN05216474_1576</name>
</gene>
<name>A0A1I6ZRZ7_9FLAO</name>
<protein>
    <submittedName>
        <fullName evidence="3">Uncharacterized protein</fullName>
    </submittedName>
</protein>
<organism evidence="3 4">
    <name type="scientific">Lishizhenia tianjinensis</name>
    <dbReference type="NCBI Taxonomy" id="477690"/>
    <lineage>
        <taxon>Bacteria</taxon>
        <taxon>Pseudomonadati</taxon>
        <taxon>Bacteroidota</taxon>
        <taxon>Flavobacteriia</taxon>
        <taxon>Flavobacteriales</taxon>
        <taxon>Crocinitomicaceae</taxon>
        <taxon>Lishizhenia</taxon>
    </lineage>
</organism>
<evidence type="ECO:0000256" key="2">
    <source>
        <dbReference type="SAM" id="SignalP"/>
    </source>
</evidence>
<dbReference type="AlphaFoldDB" id="A0A1I6ZRZ7"/>
<sequence length="80" mass="8762">MKKLIFIFALLLMAATACQKEVILPNDSQEVMMSTRGAADEDAIPGASNNDEDNITDPDNDEDETDVESEEDLEALNSKN</sequence>
<feature type="region of interest" description="Disordered" evidence="1">
    <location>
        <begin position="33"/>
        <end position="80"/>
    </location>
</feature>
<feature type="compositionally biased region" description="Acidic residues" evidence="1">
    <location>
        <begin position="50"/>
        <end position="74"/>
    </location>
</feature>
<accession>A0A1I6ZRZ7</accession>
<dbReference type="Proteomes" id="UP000236454">
    <property type="component" value="Unassembled WGS sequence"/>
</dbReference>
<dbReference type="PROSITE" id="PS51257">
    <property type="entry name" value="PROKAR_LIPOPROTEIN"/>
    <property type="match status" value="1"/>
</dbReference>
<keyword evidence="2" id="KW-0732">Signal</keyword>
<keyword evidence="4" id="KW-1185">Reference proteome</keyword>
<feature type="chain" id="PRO_5014667240" evidence="2">
    <location>
        <begin position="20"/>
        <end position="80"/>
    </location>
</feature>
<dbReference type="EMBL" id="FPAS01000002">
    <property type="protein sequence ID" value="SFT65450.1"/>
    <property type="molecule type" value="Genomic_DNA"/>
</dbReference>
<reference evidence="3 4" key="1">
    <citation type="submission" date="2016-10" db="EMBL/GenBank/DDBJ databases">
        <authorList>
            <person name="de Groot N.N."/>
        </authorList>
    </citation>
    <scope>NUCLEOTIDE SEQUENCE [LARGE SCALE GENOMIC DNA]</scope>
    <source>
        <strain evidence="3 4">CGMCC 1.7005</strain>
    </source>
</reference>
<evidence type="ECO:0000256" key="1">
    <source>
        <dbReference type="SAM" id="MobiDB-lite"/>
    </source>
</evidence>
<dbReference type="STRING" id="477690.SAMN05216474_1576"/>
<evidence type="ECO:0000313" key="3">
    <source>
        <dbReference type="EMBL" id="SFT65450.1"/>
    </source>
</evidence>
<evidence type="ECO:0000313" key="4">
    <source>
        <dbReference type="Proteomes" id="UP000236454"/>
    </source>
</evidence>